<evidence type="ECO:0000313" key="1">
    <source>
        <dbReference type="EMBL" id="KAK7037022.1"/>
    </source>
</evidence>
<protein>
    <submittedName>
        <fullName evidence="1">Uncharacterized protein</fullName>
    </submittedName>
</protein>
<dbReference type="Proteomes" id="UP001362999">
    <property type="component" value="Unassembled WGS sequence"/>
</dbReference>
<evidence type="ECO:0000313" key="3">
    <source>
        <dbReference type="Proteomes" id="UP001362999"/>
    </source>
</evidence>
<dbReference type="AlphaFoldDB" id="A0AAW0CEF2"/>
<comment type="caution">
    <text evidence="1">The sequence shown here is derived from an EMBL/GenBank/DDBJ whole genome shotgun (WGS) entry which is preliminary data.</text>
</comment>
<sequence length="229" mass="26273">MTFWFSHTFRPGSLPVSARCLLRSYNCRLGGFASASDSGVFRSSPFLSFLGAVNLSARLVFAYAFGVPAGHTRCVQLDPMPLANHDHINLRAHISLIYCFDDMNSDPICVHTRRSRYTFSPTSSLFANADKSLALEQHQANEDFEFKLRIEVEDVDEVTTYDIACEYFVNIEERFEEHFPHLLPRLKKMGYLRFTFKAIKIHACICLERRTWSALDISTENRRSNTGRN</sequence>
<name>A0AAW0CEF2_9AGAR</name>
<dbReference type="EMBL" id="JAWWNJ010000018">
    <property type="protein sequence ID" value="KAK7037022.1"/>
    <property type="molecule type" value="Genomic_DNA"/>
</dbReference>
<dbReference type="EMBL" id="JAWWNJ010000018">
    <property type="protein sequence ID" value="KAK7037032.1"/>
    <property type="molecule type" value="Genomic_DNA"/>
</dbReference>
<keyword evidence="3" id="KW-1185">Reference proteome</keyword>
<reference evidence="1 3" key="1">
    <citation type="journal article" date="2024" name="J Genomics">
        <title>Draft genome sequencing and assembly of Favolaschia claudopus CIRM-BRFM 2984 isolated from oak limbs.</title>
        <authorList>
            <person name="Navarro D."/>
            <person name="Drula E."/>
            <person name="Chaduli D."/>
            <person name="Cazenave R."/>
            <person name="Ahrendt S."/>
            <person name="Wang J."/>
            <person name="Lipzen A."/>
            <person name="Daum C."/>
            <person name="Barry K."/>
            <person name="Grigoriev I.V."/>
            <person name="Favel A."/>
            <person name="Rosso M.N."/>
            <person name="Martin F."/>
        </authorList>
    </citation>
    <scope>NUCLEOTIDE SEQUENCE [LARGE SCALE GENOMIC DNA]</scope>
    <source>
        <strain evidence="1 3">CIRM-BRFM 2984</strain>
    </source>
</reference>
<gene>
    <name evidence="1" type="ORF">R3P38DRAFT_3183064</name>
    <name evidence="2" type="ORF">R3P38DRAFT_3183078</name>
</gene>
<accession>A0AAW0CEF2</accession>
<evidence type="ECO:0000313" key="2">
    <source>
        <dbReference type="EMBL" id="KAK7037032.1"/>
    </source>
</evidence>
<proteinExistence type="predicted"/>
<organism evidence="1 3">
    <name type="scientific">Favolaschia claudopus</name>
    <dbReference type="NCBI Taxonomy" id="2862362"/>
    <lineage>
        <taxon>Eukaryota</taxon>
        <taxon>Fungi</taxon>
        <taxon>Dikarya</taxon>
        <taxon>Basidiomycota</taxon>
        <taxon>Agaricomycotina</taxon>
        <taxon>Agaricomycetes</taxon>
        <taxon>Agaricomycetidae</taxon>
        <taxon>Agaricales</taxon>
        <taxon>Marasmiineae</taxon>
        <taxon>Mycenaceae</taxon>
        <taxon>Favolaschia</taxon>
    </lineage>
</organism>